<dbReference type="Proteomes" id="UP001595075">
    <property type="component" value="Unassembled WGS sequence"/>
</dbReference>
<feature type="non-terminal residue" evidence="2">
    <location>
        <position position="103"/>
    </location>
</feature>
<sequence>MVFEVHTSGMDWSIARPRSRACRDTEWYHWYGVPGGLFHHLTTKPDADVPESQPITNPADAGTDPLLTGGLAILDFQSNVMNSNRARAFIRSGGVYQERQLQK</sequence>
<evidence type="ECO:0000313" key="2">
    <source>
        <dbReference type="EMBL" id="KAL2064890.1"/>
    </source>
</evidence>
<dbReference type="EMBL" id="JAZHXI010000013">
    <property type="protein sequence ID" value="KAL2064890.1"/>
    <property type="molecule type" value="Genomic_DNA"/>
</dbReference>
<reference evidence="2 3" key="1">
    <citation type="journal article" date="2024" name="Commun. Biol.">
        <title>Comparative genomic analysis of thermophilic fungi reveals convergent evolutionary adaptations and gene losses.</title>
        <authorList>
            <person name="Steindorff A.S."/>
            <person name="Aguilar-Pontes M.V."/>
            <person name="Robinson A.J."/>
            <person name="Andreopoulos B."/>
            <person name="LaButti K."/>
            <person name="Kuo A."/>
            <person name="Mondo S."/>
            <person name="Riley R."/>
            <person name="Otillar R."/>
            <person name="Haridas S."/>
            <person name="Lipzen A."/>
            <person name="Grimwood J."/>
            <person name="Schmutz J."/>
            <person name="Clum A."/>
            <person name="Reid I.D."/>
            <person name="Moisan M.C."/>
            <person name="Butler G."/>
            <person name="Nguyen T.T.M."/>
            <person name="Dewar K."/>
            <person name="Conant G."/>
            <person name="Drula E."/>
            <person name="Henrissat B."/>
            <person name="Hansel C."/>
            <person name="Singer S."/>
            <person name="Hutchinson M.I."/>
            <person name="de Vries R.P."/>
            <person name="Natvig D.O."/>
            <person name="Powell A.J."/>
            <person name="Tsang A."/>
            <person name="Grigoriev I.V."/>
        </authorList>
    </citation>
    <scope>NUCLEOTIDE SEQUENCE [LARGE SCALE GENOMIC DNA]</scope>
    <source>
        <strain evidence="2 3">CBS 494.80</strain>
    </source>
</reference>
<protein>
    <submittedName>
        <fullName evidence="2">Uncharacterized protein</fullName>
    </submittedName>
</protein>
<evidence type="ECO:0000313" key="3">
    <source>
        <dbReference type="Proteomes" id="UP001595075"/>
    </source>
</evidence>
<organism evidence="2 3">
    <name type="scientific">Oculimacula yallundae</name>
    <dbReference type="NCBI Taxonomy" id="86028"/>
    <lineage>
        <taxon>Eukaryota</taxon>
        <taxon>Fungi</taxon>
        <taxon>Dikarya</taxon>
        <taxon>Ascomycota</taxon>
        <taxon>Pezizomycotina</taxon>
        <taxon>Leotiomycetes</taxon>
        <taxon>Helotiales</taxon>
        <taxon>Ploettnerulaceae</taxon>
        <taxon>Oculimacula</taxon>
    </lineage>
</organism>
<proteinExistence type="predicted"/>
<name>A0ABR4C4M8_9HELO</name>
<accession>A0ABR4C4M8</accession>
<gene>
    <name evidence="2" type="ORF">VTL71DRAFT_4030</name>
</gene>
<feature type="region of interest" description="Disordered" evidence="1">
    <location>
        <begin position="43"/>
        <end position="62"/>
    </location>
</feature>
<comment type="caution">
    <text evidence="2">The sequence shown here is derived from an EMBL/GenBank/DDBJ whole genome shotgun (WGS) entry which is preliminary data.</text>
</comment>
<evidence type="ECO:0000256" key="1">
    <source>
        <dbReference type="SAM" id="MobiDB-lite"/>
    </source>
</evidence>
<keyword evidence="3" id="KW-1185">Reference proteome</keyword>